<feature type="non-terminal residue" evidence="2">
    <location>
        <position position="1"/>
    </location>
</feature>
<dbReference type="EMBL" id="LAZR01035503">
    <property type="protein sequence ID" value="KKL27325.1"/>
    <property type="molecule type" value="Genomic_DNA"/>
</dbReference>
<dbReference type="Pfam" id="PF09299">
    <property type="entry name" value="Mu-transpos_C"/>
    <property type="match status" value="1"/>
</dbReference>
<organism evidence="2">
    <name type="scientific">marine sediment metagenome</name>
    <dbReference type="NCBI Taxonomy" id="412755"/>
    <lineage>
        <taxon>unclassified sequences</taxon>
        <taxon>metagenomes</taxon>
        <taxon>ecological metagenomes</taxon>
    </lineage>
</organism>
<proteinExistence type="predicted"/>
<dbReference type="InterPro" id="IPR015378">
    <property type="entry name" value="Transposase-like_Mu_C"/>
</dbReference>
<evidence type="ECO:0000259" key="1">
    <source>
        <dbReference type="Pfam" id="PF09299"/>
    </source>
</evidence>
<comment type="caution">
    <text evidence="2">The sequence shown here is derived from an EMBL/GenBank/DDBJ whole genome shotgun (WGS) entry which is preliminary data.</text>
</comment>
<dbReference type="AlphaFoldDB" id="A0A0F9BZI6"/>
<accession>A0A0F9BZI6</accession>
<protein>
    <recommendedName>
        <fullName evidence="1">Transposase-like Mu C-terminal domain-containing protein</fullName>
    </recommendedName>
</protein>
<gene>
    <name evidence="2" type="ORF">LCGC14_2386270</name>
</gene>
<reference evidence="2" key="1">
    <citation type="journal article" date="2015" name="Nature">
        <title>Complex archaea that bridge the gap between prokaryotes and eukaryotes.</title>
        <authorList>
            <person name="Spang A."/>
            <person name="Saw J.H."/>
            <person name="Jorgensen S.L."/>
            <person name="Zaremba-Niedzwiedzka K."/>
            <person name="Martijn J."/>
            <person name="Lind A.E."/>
            <person name="van Eijk R."/>
            <person name="Schleper C."/>
            <person name="Guy L."/>
            <person name="Ettema T.J."/>
        </authorList>
    </citation>
    <scope>NUCLEOTIDE SEQUENCE</scope>
</reference>
<name>A0A0F9BZI6_9ZZZZ</name>
<sequence>TLVLDPAWREEELSESAQANTPYAFKTIEEIAALYDEFIESLNEREHTGEGMRKVTATGRGWMCPNECWEKLIPGVEVKTAPAEVLQFCFHKRRRLKVRNSELRPSFSGRQFHFRMSENQGQLVALNGREVEIAYDPHDLGTAAVYYGGRFLGLAKNVELRRMGEESFVSDERDRRRSRREVKQFIKTVHQAVHVPGPEERAVRRQAVKPARLMPVGENSTPAELPAEIVQASEAAAREKEFQFADAPGVDLVELDAEAYRDDKDDEFQFFEEG</sequence>
<evidence type="ECO:0000313" key="2">
    <source>
        <dbReference type="EMBL" id="KKL27325.1"/>
    </source>
</evidence>
<feature type="domain" description="Transposase-like Mu C-terminal" evidence="1">
    <location>
        <begin position="121"/>
        <end position="152"/>
    </location>
</feature>